<dbReference type="EMBL" id="KZ613490">
    <property type="protein sequence ID" value="PMD19310.1"/>
    <property type="molecule type" value="Genomic_DNA"/>
</dbReference>
<organism evidence="2 3">
    <name type="scientific">Hyaloscypha hepaticicola</name>
    <dbReference type="NCBI Taxonomy" id="2082293"/>
    <lineage>
        <taxon>Eukaryota</taxon>
        <taxon>Fungi</taxon>
        <taxon>Dikarya</taxon>
        <taxon>Ascomycota</taxon>
        <taxon>Pezizomycotina</taxon>
        <taxon>Leotiomycetes</taxon>
        <taxon>Helotiales</taxon>
        <taxon>Hyaloscyphaceae</taxon>
        <taxon>Hyaloscypha</taxon>
    </lineage>
</organism>
<gene>
    <name evidence="2" type="ORF">NA56DRAFT_207999</name>
</gene>
<reference evidence="2 3" key="1">
    <citation type="submission" date="2016-05" db="EMBL/GenBank/DDBJ databases">
        <title>A degradative enzymes factory behind the ericoid mycorrhizal symbiosis.</title>
        <authorList>
            <consortium name="DOE Joint Genome Institute"/>
            <person name="Martino E."/>
            <person name="Morin E."/>
            <person name="Grelet G."/>
            <person name="Kuo A."/>
            <person name="Kohler A."/>
            <person name="Daghino S."/>
            <person name="Barry K."/>
            <person name="Choi C."/>
            <person name="Cichocki N."/>
            <person name="Clum A."/>
            <person name="Copeland A."/>
            <person name="Hainaut M."/>
            <person name="Haridas S."/>
            <person name="Labutti K."/>
            <person name="Lindquist E."/>
            <person name="Lipzen A."/>
            <person name="Khouja H.-R."/>
            <person name="Murat C."/>
            <person name="Ohm R."/>
            <person name="Olson A."/>
            <person name="Spatafora J."/>
            <person name="Veneault-Fourrey C."/>
            <person name="Henrissat B."/>
            <person name="Grigoriev I."/>
            <person name="Martin F."/>
            <person name="Perotto S."/>
        </authorList>
    </citation>
    <scope>NUCLEOTIDE SEQUENCE [LARGE SCALE GENOMIC DNA]</scope>
    <source>
        <strain evidence="2 3">UAMH 7357</strain>
    </source>
</reference>
<feature type="region of interest" description="Disordered" evidence="1">
    <location>
        <begin position="112"/>
        <end position="133"/>
    </location>
</feature>
<protein>
    <submittedName>
        <fullName evidence="2">Uncharacterized protein</fullName>
    </submittedName>
</protein>
<proteinExistence type="predicted"/>
<evidence type="ECO:0000313" key="3">
    <source>
        <dbReference type="Proteomes" id="UP000235672"/>
    </source>
</evidence>
<keyword evidence="3" id="KW-1185">Reference proteome</keyword>
<dbReference type="AlphaFoldDB" id="A0A2J6PZ37"/>
<evidence type="ECO:0000256" key="1">
    <source>
        <dbReference type="SAM" id="MobiDB-lite"/>
    </source>
</evidence>
<evidence type="ECO:0000313" key="2">
    <source>
        <dbReference type="EMBL" id="PMD19310.1"/>
    </source>
</evidence>
<accession>A0A2J6PZ37</accession>
<sequence>MYRSQVDSSPLLFSPLLFSPLLSSPPSRKLKLKFRTQPARIKQLRLSRPFSFGIIFPLFTPMLQPKRCLNWASPLHSSSRHKVVTKLNSCIWWCMAFRRPGSPQPERLLTAQGSAQASGSCPPLSHFSHTVAR</sequence>
<name>A0A2J6PZ37_9HELO</name>
<dbReference type="Proteomes" id="UP000235672">
    <property type="component" value="Unassembled WGS sequence"/>
</dbReference>